<evidence type="ECO:0000313" key="2">
    <source>
        <dbReference type="Proteomes" id="UP000003494"/>
    </source>
</evidence>
<sequence length="252" mass="28897">MVTGLEIFKEWFRGNEEQYVIIGGTACDILMTEEGLDFRATKDIDLVLIIEAVDAEFGRKFWDFVKQAGYEHCNRSSGTPEFYRFRHPTSSQYPTMIELFTRKLDAIPLSEDAVLTPLPMDEDISSLSAILLDDNYYNFLKMGKITVDGITVLDSAYLIPFKAKAWMDLTDRKTAGNHIDKKNIRKHKNDVFRLTELLDPTAQIVTPHGVYADIQEFVRRMKGENIDVKQLGLAGRTKEKILDEIKAMYVEK</sequence>
<evidence type="ECO:0000313" key="1">
    <source>
        <dbReference type="EMBL" id="EEP28055.1"/>
    </source>
</evidence>
<dbReference type="eggNOG" id="ENOG502Z9IV">
    <property type="taxonomic scope" value="Bacteria"/>
</dbReference>
<keyword evidence="2" id="KW-1185">Reference proteome</keyword>
<organism evidence="1 2">
    <name type="scientific">Shuttleworthella satelles DSM 14600</name>
    <dbReference type="NCBI Taxonomy" id="626523"/>
    <lineage>
        <taxon>Bacteria</taxon>
        <taxon>Bacillati</taxon>
        <taxon>Bacillota</taxon>
        <taxon>Clostridia</taxon>
        <taxon>Lachnospirales</taxon>
        <taxon>Lachnospiraceae</taxon>
        <taxon>Shuttleworthella</taxon>
    </lineage>
</organism>
<evidence type="ECO:0008006" key="3">
    <source>
        <dbReference type="Google" id="ProtNLM"/>
    </source>
</evidence>
<accession>C4GCB3</accession>
<proteinExistence type="predicted"/>
<name>C4GCB3_9FIRM</name>
<gene>
    <name evidence="1" type="ORF">GCWU000342_01602</name>
</gene>
<dbReference type="RefSeq" id="WP_006906599.1">
    <property type="nucleotide sequence ID" value="NZ_GG665866.1"/>
</dbReference>
<reference evidence="1" key="1">
    <citation type="submission" date="2009-04" db="EMBL/GenBank/DDBJ databases">
        <authorList>
            <person name="Weinstock G."/>
            <person name="Sodergren E."/>
            <person name="Clifton S."/>
            <person name="Fulton L."/>
            <person name="Fulton B."/>
            <person name="Courtney L."/>
            <person name="Fronick C."/>
            <person name="Harrison M."/>
            <person name="Strong C."/>
            <person name="Farmer C."/>
            <person name="Delahaunty K."/>
            <person name="Markovic C."/>
            <person name="Hall O."/>
            <person name="Minx P."/>
            <person name="Tomlinson C."/>
            <person name="Mitreva M."/>
            <person name="Nelson J."/>
            <person name="Hou S."/>
            <person name="Wollam A."/>
            <person name="Pepin K.H."/>
            <person name="Johnson M."/>
            <person name="Bhonagiri V."/>
            <person name="Nash W.E."/>
            <person name="Warren W."/>
            <person name="Chinwalla A."/>
            <person name="Mardis E.R."/>
            <person name="Wilson R.K."/>
        </authorList>
    </citation>
    <scope>NUCLEOTIDE SEQUENCE [LARGE SCALE GENOMIC DNA]</scope>
    <source>
        <strain evidence="1">DSM 14600</strain>
    </source>
</reference>
<dbReference type="AlphaFoldDB" id="C4GCB3"/>
<dbReference type="Proteomes" id="UP000003494">
    <property type="component" value="Unassembled WGS sequence"/>
</dbReference>
<dbReference type="STRING" id="626523.GCWU000342_01602"/>
<dbReference type="HOGENOM" id="CLU_096751_0_0_9"/>
<comment type="caution">
    <text evidence="1">The sequence shown here is derived from an EMBL/GenBank/DDBJ whole genome shotgun (WGS) entry which is preliminary data.</text>
</comment>
<dbReference type="EMBL" id="ACIP02000003">
    <property type="protein sequence ID" value="EEP28055.1"/>
    <property type="molecule type" value="Genomic_DNA"/>
</dbReference>
<protein>
    <recommendedName>
        <fullName evidence="3">Nucleotidyl transferase AbiEii/AbiGii toxin family protein</fullName>
    </recommendedName>
</protein>